<keyword evidence="2" id="KW-1185">Reference proteome</keyword>
<dbReference type="Proteomes" id="UP000499080">
    <property type="component" value="Unassembled WGS sequence"/>
</dbReference>
<proteinExistence type="predicted"/>
<organism evidence="1 2">
    <name type="scientific">Araneus ventricosus</name>
    <name type="common">Orbweaver spider</name>
    <name type="synonym">Epeira ventricosa</name>
    <dbReference type="NCBI Taxonomy" id="182803"/>
    <lineage>
        <taxon>Eukaryota</taxon>
        <taxon>Metazoa</taxon>
        <taxon>Ecdysozoa</taxon>
        <taxon>Arthropoda</taxon>
        <taxon>Chelicerata</taxon>
        <taxon>Arachnida</taxon>
        <taxon>Araneae</taxon>
        <taxon>Araneomorphae</taxon>
        <taxon>Entelegynae</taxon>
        <taxon>Araneoidea</taxon>
        <taxon>Araneidae</taxon>
        <taxon>Araneus</taxon>
    </lineage>
</organism>
<gene>
    <name evidence="1" type="ORF">AVEN_226261_1</name>
</gene>
<sequence>MLLELRALRRRVQNSQGSLKQHFVQTESKEREEFRKATKKSKTFFILKPLYQLNKPIWQTIQSISQKLSSTIRNVQAPGTFRSRRSQHIRSRYS</sequence>
<evidence type="ECO:0000313" key="1">
    <source>
        <dbReference type="EMBL" id="GBM13272.1"/>
    </source>
</evidence>
<evidence type="ECO:0000313" key="2">
    <source>
        <dbReference type="Proteomes" id="UP000499080"/>
    </source>
</evidence>
<name>A0A4Y2D8Y6_ARAVE</name>
<comment type="caution">
    <text evidence="1">The sequence shown here is derived from an EMBL/GenBank/DDBJ whole genome shotgun (WGS) entry which is preliminary data.</text>
</comment>
<dbReference type="AlphaFoldDB" id="A0A4Y2D8Y6"/>
<reference evidence="1 2" key="1">
    <citation type="journal article" date="2019" name="Sci. Rep.">
        <title>Orb-weaving spider Araneus ventricosus genome elucidates the spidroin gene catalogue.</title>
        <authorList>
            <person name="Kono N."/>
            <person name="Nakamura H."/>
            <person name="Ohtoshi R."/>
            <person name="Moran D.A.P."/>
            <person name="Shinohara A."/>
            <person name="Yoshida Y."/>
            <person name="Fujiwara M."/>
            <person name="Mori M."/>
            <person name="Tomita M."/>
            <person name="Arakawa K."/>
        </authorList>
    </citation>
    <scope>NUCLEOTIDE SEQUENCE [LARGE SCALE GENOMIC DNA]</scope>
</reference>
<protein>
    <submittedName>
        <fullName evidence="1">Uncharacterized protein</fullName>
    </submittedName>
</protein>
<dbReference type="EMBL" id="BGPR01000325">
    <property type="protein sequence ID" value="GBM13272.1"/>
    <property type="molecule type" value="Genomic_DNA"/>
</dbReference>
<accession>A0A4Y2D8Y6</accession>